<evidence type="ECO:0000259" key="2">
    <source>
        <dbReference type="Pfam" id="PF04892"/>
    </source>
</evidence>
<dbReference type="InterPro" id="IPR006976">
    <property type="entry name" value="VanZ-like"/>
</dbReference>
<dbReference type="Pfam" id="PF04892">
    <property type="entry name" value="VanZ"/>
    <property type="match status" value="1"/>
</dbReference>
<feature type="transmembrane region" description="Helical" evidence="1">
    <location>
        <begin position="360"/>
        <end position="378"/>
    </location>
</feature>
<accession>A0AAI9IIJ9</accession>
<feature type="domain" description="VanZ-like" evidence="2">
    <location>
        <begin position="33"/>
        <end position="148"/>
    </location>
</feature>
<feature type="transmembrane region" description="Helical" evidence="1">
    <location>
        <begin position="27"/>
        <end position="47"/>
    </location>
</feature>
<evidence type="ECO:0000313" key="3">
    <source>
        <dbReference type="EMBL" id="EOA06918.1"/>
    </source>
</evidence>
<dbReference type="Proteomes" id="UP000006772">
    <property type="component" value="Unassembled WGS sequence"/>
</dbReference>
<sequence>MPAPTDSAANSEANRTRAPAAPTASSFARVSLLVYALLIVYASWYPFSGWRDMGIKPFDYLGARLPYYWTAFDVWTNVAGYAPLGALLVLAMYPRIRPWWAVWPAMLGGVLLSACMEAVQTYLPTRVPSNLDLLTNSAGAALGAVLGALCSRYFLHESRFLLVRRRWFSGEASRGLAVAGLWPLALIYPQNHLFGLGHLVPPLSAFFSDLLDTPIDLATTWLNSAQLSAEQYWLADVIVTACGLTGAALLFLLLLRRQAPRRRLVALYLLACIAAKSLACALFFAPQNAFIWISPSAVGGIMLGTLMIAGLTWAPPTAQRRVAALALILSLVVTNAVPANPYYLSTLETWVQGKFLNFDGAAQFLSVLWPFLAIWFLFHPVHRRQV</sequence>
<proteinExistence type="predicted"/>
<feature type="transmembrane region" description="Helical" evidence="1">
    <location>
        <begin position="232"/>
        <end position="253"/>
    </location>
</feature>
<evidence type="ECO:0000256" key="1">
    <source>
        <dbReference type="SAM" id="Phobius"/>
    </source>
</evidence>
<evidence type="ECO:0000313" key="4">
    <source>
        <dbReference type="Proteomes" id="UP000006772"/>
    </source>
</evidence>
<feature type="transmembrane region" description="Helical" evidence="1">
    <location>
        <begin position="135"/>
        <end position="155"/>
    </location>
</feature>
<reference evidence="3 4" key="1">
    <citation type="journal article" date="2013" name="Front. Microbiol.">
        <title>The genome of the endophytic bacterium H. frisingense GSF30(T) identifies diverse strategies in the Herbaspirillum genus to interact with plants.</title>
        <authorList>
            <person name="Straub D."/>
            <person name="Rothballer M."/>
            <person name="Hartmann A."/>
            <person name="Ludewig U."/>
        </authorList>
    </citation>
    <scope>NUCLEOTIDE SEQUENCE [LARGE SCALE GENOMIC DNA]</scope>
    <source>
        <strain evidence="3 4">GSF30</strain>
    </source>
</reference>
<keyword evidence="1" id="KW-0472">Membrane</keyword>
<keyword evidence="1" id="KW-1133">Transmembrane helix</keyword>
<comment type="caution">
    <text evidence="3">The sequence shown here is derived from an EMBL/GenBank/DDBJ whole genome shotgun (WGS) entry which is preliminary data.</text>
</comment>
<feature type="transmembrane region" description="Helical" evidence="1">
    <location>
        <begin position="67"/>
        <end position="93"/>
    </location>
</feature>
<feature type="transmembrane region" description="Helical" evidence="1">
    <location>
        <begin position="265"/>
        <end position="284"/>
    </location>
</feature>
<feature type="transmembrane region" description="Helical" evidence="1">
    <location>
        <begin position="176"/>
        <end position="194"/>
    </location>
</feature>
<protein>
    <recommendedName>
        <fullName evidence="2">VanZ-like domain-containing protein</fullName>
    </recommendedName>
</protein>
<feature type="transmembrane region" description="Helical" evidence="1">
    <location>
        <begin position="290"/>
        <end position="310"/>
    </location>
</feature>
<organism evidence="3 4">
    <name type="scientific">Herbaspirillum frisingense GSF30</name>
    <dbReference type="NCBI Taxonomy" id="864073"/>
    <lineage>
        <taxon>Bacteria</taxon>
        <taxon>Pseudomonadati</taxon>
        <taxon>Pseudomonadota</taxon>
        <taxon>Betaproteobacteria</taxon>
        <taxon>Burkholderiales</taxon>
        <taxon>Oxalobacteraceae</taxon>
        <taxon>Herbaspirillum</taxon>
    </lineage>
</organism>
<dbReference type="AlphaFoldDB" id="A0AAI9IIJ9"/>
<dbReference type="RefSeq" id="WP_006461410.1">
    <property type="nucleotide sequence ID" value="NZ_AEEC02000001.1"/>
</dbReference>
<name>A0AAI9IIJ9_9BURK</name>
<feature type="transmembrane region" description="Helical" evidence="1">
    <location>
        <begin position="322"/>
        <end position="340"/>
    </location>
</feature>
<gene>
    <name evidence="3" type="ORF">HFRIS_001360</name>
</gene>
<feature type="transmembrane region" description="Helical" evidence="1">
    <location>
        <begin position="100"/>
        <end position="123"/>
    </location>
</feature>
<keyword evidence="1" id="KW-0812">Transmembrane</keyword>
<dbReference type="EMBL" id="AEEC02000001">
    <property type="protein sequence ID" value="EOA06918.1"/>
    <property type="molecule type" value="Genomic_DNA"/>
</dbReference>